<sequence>MPDATLDASYQAYNSVEIAGFVGWIRRSRRIRQPCPTA</sequence>
<proteinExistence type="predicted"/>
<dbReference type="Proteomes" id="UP000236551">
    <property type="component" value="Chromosome"/>
</dbReference>
<dbReference type="EMBL" id="CP024978">
    <property type="protein sequence ID" value="ATZ31040.1"/>
    <property type="molecule type" value="Genomic_DNA"/>
</dbReference>
<organism evidence="1 2">
    <name type="scientific">Escherichia coli</name>
    <dbReference type="NCBI Taxonomy" id="562"/>
    <lineage>
        <taxon>Bacteria</taxon>
        <taxon>Pseudomonadati</taxon>
        <taxon>Pseudomonadota</taxon>
        <taxon>Gammaproteobacteria</taxon>
        <taxon>Enterobacterales</taxon>
        <taxon>Enterobacteriaceae</taxon>
        <taxon>Escherichia</taxon>
    </lineage>
</organism>
<protein>
    <submittedName>
        <fullName evidence="1">Uncharacterized protein</fullName>
    </submittedName>
</protein>
<dbReference type="AntiFam" id="ANF00064">
    <property type="entry name" value="Unclear, Possibly translation of poorly localized IS Element IS621"/>
</dbReference>
<reference evidence="1 2" key="1">
    <citation type="submission" date="2017-11" db="EMBL/GenBank/DDBJ databases">
        <title>Escherichia coli CV839-15 Genome sequencing and assembly.</title>
        <authorList>
            <person name="Li Z."/>
            <person name="Song N."/>
            <person name="Li W."/>
            <person name="Philip H.R."/>
            <person name="Bu Z."/>
            <person name="Siguo L."/>
        </authorList>
    </citation>
    <scope>NUCLEOTIDE SEQUENCE [LARGE SCALE GENOMIC DNA]</scope>
    <source>
        <strain evidence="1 2">CV839-15</strain>
    </source>
</reference>
<dbReference type="AlphaFoldDB" id="A0A1D7PP49"/>
<evidence type="ECO:0000313" key="2">
    <source>
        <dbReference type="Proteomes" id="UP000236551"/>
    </source>
</evidence>
<accession>A0A1D7PP49</accession>
<gene>
    <name evidence="1" type="ORF">CV83915_00669</name>
</gene>
<evidence type="ECO:0000313" key="1">
    <source>
        <dbReference type="EMBL" id="ATZ31040.1"/>
    </source>
</evidence>
<name>A0A1D7PP49_ECOLX</name>